<evidence type="ECO:0000313" key="2">
    <source>
        <dbReference type="EMBL" id="KAF8482529.1"/>
    </source>
</evidence>
<keyword evidence="3" id="KW-1185">Reference proteome</keyword>
<protein>
    <submittedName>
        <fullName evidence="2">Uncharacterized protein</fullName>
    </submittedName>
</protein>
<comment type="caution">
    <text evidence="2">The sequence shown here is derived from an EMBL/GenBank/DDBJ whole genome shotgun (WGS) entry which is preliminary data.</text>
</comment>
<reference evidence="2" key="1">
    <citation type="submission" date="2019-10" db="EMBL/GenBank/DDBJ databases">
        <authorList>
            <consortium name="DOE Joint Genome Institute"/>
            <person name="Kuo A."/>
            <person name="Miyauchi S."/>
            <person name="Kiss E."/>
            <person name="Drula E."/>
            <person name="Kohler A."/>
            <person name="Sanchez-Garcia M."/>
            <person name="Andreopoulos B."/>
            <person name="Barry K.W."/>
            <person name="Bonito G."/>
            <person name="Buee M."/>
            <person name="Carver A."/>
            <person name="Chen C."/>
            <person name="Cichocki N."/>
            <person name="Clum A."/>
            <person name="Culley D."/>
            <person name="Crous P.W."/>
            <person name="Fauchery L."/>
            <person name="Girlanda M."/>
            <person name="Hayes R."/>
            <person name="Keri Z."/>
            <person name="LaButti K."/>
            <person name="Lipzen A."/>
            <person name="Lombard V."/>
            <person name="Magnuson J."/>
            <person name="Maillard F."/>
            <person name="Morin E."/>
            <person name="Murat C."/>
            <person name="Nolan M."/>
            <person name="Ohm R."/>
            <person name="Pangilinan J."/>
            <person name="Pereira M."/>
            <person name="Perotto S."/>
            <person name="Peter M."/>
            <person name="Riley R."/>
            <person name="Sitrit Y."/>
            <person name="Stielow B."/>
            <person name="Szollosi G."/>
            <person name="Zifcakova L."/>
            <person name="Stursova M."/>
            <person name="Spatafora J.W."/>
            <person name="Tedersoo L."/>
            <person name="Vaario L.-M."/>
            <person name="Yamada A."/>
            <person name="Yan M."/>
            <person name="Wang P."/>
            <person name="Xu J."/>
            <person name="Bruns T."/>
            <person name="Baldrian P."/>
            <person name="Vilgalys R."/>
            <person name="Henrissat B."/>
            <person name="Grigoriev I.V."/>
            <person name="Hibbett D."/>
            <person name="Nagy L.G."/>
            <person name="Martin F.M."/>
        </authorList>
    </citation>
    <scope>NUCLEOTIDE SEQUENCE</scope>
    <source>
        <strain evidence="2">Prilba</strain>
    </source>
</reference>
<accession>A0A9P5TB68</accession>
<gene>
    <name evidence="2" type="ORF">DFH94DRAFT_368661</name>
</gene>
<feature type="region of interest" description="Disordered" evidence="1">
    <location>
        <begin position="403"/>
        <end position="447"/>
    </location>
</feature>
<dbReference type="Proteomes" id="UP000759537">
    <property type="component" value="Unassembled WGS sequence"/>
</dbReference>
<organism evidence="2 3">
    <name type="scientific">Russula ochroleuca</name>
    <dbReference type="NCBI Taxonomy" id="152965"/>
    <lineage>
        <taxon>Eukaryota</taxon>
        <taxon>Fungi</taxon>
        <taxon>Dikarya</taxon>
        <taxon>Basidiomycota</taxon>
        <taxon>Agaricomycotina</taxon>
        <taxon>Agaricomycetes</taxon>
        <taxon>Russulales</taxon>
        <taxon>Russulaceae</taxon>
        <taxon>Russula</taxon>
    </lineage>
</organism>
<feature type="compositionally biased region" description="Polar residues" evidence="1">
    <location>
        <begin position="283"/>
        <end position="298"/>
    </location>
</feature>
<feature type="compositionally biased region" description="Basic residues" evidence="1">
    <location>
        <begin position="421"/>
        <end position="430"/>
    </location>
</feature>
<reference evidence="2" key="2">
    <citation type="journal article" date="2020" name="Nat. Commun.">
        <title>Large-scale genome sequencing of mycorrhizal fungi provides insights into the early evolution of symbiotic traits.</title>
        <authorList>
            <person name="Miyauchi S."/>
            <person name="Kiss E."/>
            <person name="Kuo A."/>
            <person name="Drula E."/>
            <person name="Kohler A."/>
            <person name="Sanchez-Garcia M."/>
            <person name="Morin E."/>
            <person name="Andreopoulos B."/>
            <person name="Barry K.W."/>
            <person name="Bonito G."/>
            <person name="Buee M."/>
            <person name="Carver A."/>
            <person name="Chen C."/>
            <person name="Cichocki N."/>
            <person name="Clum A."/>
            <person name="Culley D."/>
            <person name="Crous P.W."/>
            <person name="Fauchery L."/>
            <person name="Girlanda M."/>
            <person name="Hayes R.D."/>
            <person name="Keri Z."/>
            <person name="LaButti K."/>
            <person name="Lipzen A."/>
            <person name="Lombard V."/>
            <person name="Magnuson J."/>
            <person name="Maillard F."/>
            <person name="Murat C."/>
            <person name="Nolan M."/>
            <person name="Ohm R.A."/>
            <person name="Pangilinan J."/>
            <person name="Pereira M.F."/>
            <person name="Perotto S."/>
            <person name="Peter M."/>
            <person name="Pfister S."/>
            <person name="Riley R."/>
            <person name="Sitrit Y."/>
            <person name="Stielow J.B."/>
            <person name="Szollosi G."/>
            <person name="Zifcakova L."/>
            <person name="Stursova M."/>
            <person name="Spatafora J.W."/>
            <person name="Tedersoo L."/>
            <person name="Vaario L.M."/>
            <person name="Yamada A."/>
            <person name="Yan M."/>
            <person name="Wang P."/>
            <person name="Xu J."/>
            <person name="Bruns T."/>
            <person name="Baldrian P."/>
            <person name="Vilgalys R."/>
            <person name="Dunand C."/>
            <person name="Henrissat B."/>
            <person name="Grigoriev I.V."/>
            <person name="Hibbett D."/>
            <person name="Nagy L.G."/>
            <person name="Martin F.M."/>
        </authorList>
    </citation>
    <scope>NUCLEOTIDE SEQUENCE</scope>
    <source>
        <strain evidence="2">Prilba</strain>
    </source>
</reference>
<dbReference type="AlphaFoldDB" id="A0A9P5TB68"/>
<feature type="region of interest" description="Disordered" evidence="1">
    <location>
        <begin position="258"/>
        <end position="298"/>
    </location>
</feature>
<sequence length="455" mass="50030">MEGVTQDIPVSQSSAQPTVISMLSPSTEDKGPVPMSFPFILRNSGLTSRYAHLVGPAGSPTVPVQPKKVWRRNDNEGKRWVRRRENARFTDNPHVAVPSKRDLEPPLPIPHTTFPIPLPPYLPRSTPLSGAVVPTPDAKASNAGQFSLSKRGMRKVLRRSGARTQALVRDVEEELTRWLGGVEVVLDPDRESGYQFPGRAVAGQEDIREVERSPQRLVWWIENDTWVRYVVHCCARYHNIVSFSKDTSTHRLTHILRPNASRPDPAMRTALATPPATDGDFSAHSSYDSDALPSSLSDVQSIDSGLDVLSESDFAAEPEFGPARSRRDSSQCHLPGEIAPLSDIASDVDADVETGSVQGEGGRGDGGGHFDLEQGTRALSLASDDETPQPLRLRGTAYRTRTAMWDAHQRARSGSSPSRSPARRNHRRSLGRTMAKKSVNSDGGKTKSFYDFLFK</sequence>
<evidence type="ECO:0000256" key="1">
    <source>
        <dbReference type="SAM" id="MobiDB-lite"/>
    </source>
</evidence>
<evidence type="ECO:0000313" key="3">
    <source>
        <dbReference type="Proteomes" id="UP000759537"/>
    </source>
</evidence>
<proteinExistence type="predicted"/>
<dbReference type="OrthoDB" id="10256743at2759"/>
<name>A0A9P5TB68_9AGAM</name>
<dbReference type="EMBL" id="WHVB01000005">
    <property type="protein sequence ID" value="KAF8482529.1"/>
    <property type="molecule type" value="Genomic_DNA"/>
</dbReference>